<dbReference type="AlphaFoldDB" id="A0A0F9IVF1"/>
<comment type="caution">
    <text evidence="1">The sequence shown here is derived from an EMBL/GenBank/DDBJ whole genome shotgun (WGS) entry which is preliminary data.</text>
</comment>
<dbReference type="EMBL" id="LAZR01011508">
    <property type="protein sequence ID" value="KKM61304.1"/>
    <property type="molecule type" value="Genomic_DNA"/>
</dbReference>
<protein>
    <submittedName>
        <fullName evidence="1">Uncharacterized protein</fullName>
    </submittedName>
</protein>
<sequence>YRNSHNKCIMRTFSRIERQYKHDEKAKQPPNTHQSPTLRTYRYVRTFSHSSNTPPQAQELPPPALLGSSPAKKQHIYRLAQLTAQQNSMLRNSKLPLVVPSCKLKRDMNPDNAGIQVRRYHLLPFLLKEEPPPGIATLAPNTNQTIHIYRTHIIYNNATKETSNPKPPHII</sequence>
<feature type="non-terminal residue" evidence="1">
    <location>
        <position position="1"/>
    </location>
</feature>
<gene>
    <name evidence="1" type="ORF">LCGC14_1533010</name>
</gene>
<accession>A0A0F9IVF1</accession>
<proteinExistence type="predicted"/>
<reference evidence="1" key="1">
    <citation type="journal article" date="2015" name="Nature">
        <title>Complex archaea that bridge the gap between prokaryotes and eukaryotes.</title>
        <authorList>
            <person name="Spang A."/>
            <person name="Saw J.H."/>
            <person name="Jorgensen S.L."/>
            <person name="Zaremba-Niedzwiedzka K."/>
            <person name="Martijn J."/>
            <person name="Lind A.E."/>
            <person name="van Eijk R."/>
            <person name="Schleper C."/>
            <person name="Guy L."/>
            <person name="Ettema T.J."/>
        </authorList>
    </citation>
    <scope>NUCLEOTIDE SEQUENCE</scope>
</reference>
<name>A0A0F9IVF1_9ZZZZ</name>
<evidence type="ECO:0000313" key="1">
    <source>
        <dbReference type="EMBL" id="KKM61304.1"/>
    </source>
</evidence>
<organism evidence="1">
    <name type="scientific">marine sediment metagenome</name>
    <dbReference type="NCBI Taxonomy" id="412755"/>
    <lineage>
        <taxon>unclassified sequences</taxon>
        <taxon>metagenomes</taxon>
        <taxon>ecological metagenomes</taxon>
    </lineage>
</organism>